<dbReference type="PANTHER" id="PTHR23427:SF2">
    <property type="entry name" value="SURFEIT LOCUS PROTEIN 1"/>
    <property type="match status" value="1"/>
</dbReference>
<dbReference type="OrthoDB" id="9789940at2"/>
<reference evidence="8" key="1">
    <citation type="submission" date="2017-11" db="EMBL/GenBank/DDBJ databases">
        <title>The draft genome sequence of Chromatocurvus sp. F02.</title>
        <authorList>
            <person name="Du Z.-J."/>
            <person name="Chang Y.-Q."/>
        </authorList>
    </citation>
    <scope>NUCLEOTIDE SEQUENCE [LARGE SCALE GENOMIC DNA]</scope>
    <source>
        <strain evidence="8">F02</strain>
    </source>
</reference>
<evidence type="ECO:0000256" key="1">
    <source>
        <dbReference type="ARBA" id="ARBA00004370"/>
    </source>
</evidence>
<evidence type="ECO:0000256" key="4">
    <source>
        <dbReference type="ARBA" id="ARBA00022989"/>
    </source>
</evidence>
<organism evidence="7 8">
    <name type="scientific">Kineobactrum sediminis</name>
    <dbReference type="NCBI Taxonomy" id="1905677"/>
    <lineage>
        <taxon>Bacteria</taxon>
        <taxon>Pseudomonadati</taxon>
        <taxon>Pseudomonadota</taxon>
        <taxon>Gammaproteobacteria</taxon>
        <taxon>Cellvibrionales</taxon>
        <taxon>Halieaceae</taxon>
        <taxon>Kineobactrum</taxon>
    </lineage>
</organism>
<keyword evidence="3 6" id="KW-0812">Transmembrane</keyword>
<dbReference type="RefSeq" id="WP_101520018.1">
    <property type="nucleotide sequence ID" value="NZ_PKLZ01000001.1"/>
</dbReference>
<sequence length="249" mass="27965">MVRLQLDLEWRITLLTLLLFPALVALGFWQLQRADEKASLQINWEERKQQAPVALDTLPGTAEDAYRRVALRGQFLPGHYLLLDNRIVAGRFGYEVVGLFVLPASNQAVLVNRGWIAGDPGRQQLPEVTEPAGMLDITGHVYVPPGQPFLLGEQQLSPPWPLRVQALEIDKLGPLLATVTDSALFPYVVRIDEGQPGALAVDWQVVNASPEKHQGYAFQWFTMAAVLAFFFLLRSSNLWQLITRKEDDK</sequence>
<name>A0A2N5Y7L1_9GAMM</name>
<dbReference type="AlphaFoldDB" id="A0A2N5Y7L1"/>
<protein>
    <recommendedName>
        <fullName evidence="6">SURF1-like protein</fullName>
    </recommendedName>
</protein>
<gene>
    <name evidence="7" type="ORF">CWI75_03325</name>
</gene>
<keyword evidence="8" id="KW-1185">Reference proteome</keyword>
<keyword evidence="4 6" id="KW-1133">Transmembrane helix</keyword>
<comment type="subcellular location">
    <subcellularLocation>
        <location evidence="6">Cell membrane</location>
        <topology evidence="6">Multi-pass membrane protein</topology>
    </subcellularLocation>
    <subcellularLocation>
        <location evidence="1">Membrane</location>
    </subcellularLocation>
</comment>
<dbReference type="CDD" id="cd06662">
    <property type="entry name" value="SURF1"/>
    <property type="match status" value="1"/>
</dbReference>
<evidence type="ECO:0000313" key="8">
    <source>
        <dbReference type="Proteomes" id="UP000234845"/>
    </source>
</evidence>
<dbReference type="InterPro" id="IPR045214">
    <property type="entry name" value="Surf1/Surf4"/>
</dbReference>
<keyword evidence="5 6" id="KW-0472">Membrane</keyword>
<dbReference type="GO" id="GO:0005886">
    <property type="term" value="C:plasma membrane"/>
    <property type="evidence" value="ECO:0007669"/>
    <property type="project" value="UniProtKB-SubCell"/>
</dbReference>
<dbReference type="InterPro" id="IPR002994">
    <property type="entry name" value="Surf1/Shy1"/>
</dbReference>
<evidence type="ECO:0000313" key="7">
    <source>
        <dbReference type="EMBL" id="PLW84384.1"/>
    </source>
</evidence>
<dbReference type="EMBL" id="PKLZ01000001">
    <property type="protein sequence ID" value="PLW84384.1"/>
    <property type="molecule type" value="Genomic_DNA"/>
</dbReference>
<evidence type="ECO:0000256" key="3">
    <source>
        <dbReference type="ARBA" id="ARBA00022692"/>
    </source>
</evidence>
<keyword evidence="6" id="KW-1003">Cell membrane</keyword>
<accession>A0A2N5Y7L1</accession>
<comment type="caution">
    <text evidence="7">The sequence shown here is derived from an EMBL/GenBank/DDBJ whole genome shotgun (WGS) entry which is preliminary data.</text>
</comment>
<dbReference type="PANTHER" id="PTHR23427">
    <property type="entry name" value="SURFEIT LOCUS PROTEIN"/>
    <property type="match status" value="1"/>
</dbReference>
<evidence type="ECO:0000256" key="2">
    <source>
        <dbReference type="ARBA" id="ARBA00007165"/>
    </source>
</evidence>
<dbReference type="Pfam" id="PF02104">
    <property type="entry name" value="SURF1"/>
    <property type="match status" value="1"/>
</dbReference>
<comment type="similarity">
    <text evidence="2 6">Belongs to the SURF1 family.</text>
</comment>
<dbReference type="PROSITE" id="PS50895">
    <property type="entry name" value="SURF1"/>
    <property type="match status" value="1"/>
</dbReference>
<proteinExistence type="inferred from homology"/>
<evidence type="ECO:0000256" key="5">
    <source>
        <dbReference type="ARBA" id="ARBA00023136"/>
    </source>
</evidence>
<dbReference type="Proteomes" id="UP000234845">
    <property type="component" value="Unassembled WGS sequence"/>
</dbReference>
<feature type="transmembrane region" description="Helical" evidence="6">
    <location>
        <begin position="216"/>
        <end position="233"/>
    </location>
</feature>
<evidence type="ECO:0000256" key="6">
    <source>
        <dbReference type="RuleBase" id="RU363076"/>
    </source>
</evidence>
<feature type="transmembrane region" description="Helical" evidence="6">
    <location>
        <begin position="12"/>
        <end position="31"/>
    </location>
</feature>